<dbReference type="Proteomes" id="UP000324907">
    <property type="component" value="Unassembled WGS sequence"/>
</dbReference>
<feature type="region of interest" description="Disordered" evidence="1">
    <location>
        <begin position="1"/>
        <end position="25"/>
    </location>
</feature>
<gene>
    <name evidence="6" type="ORF">FNF27_07750</name>
    <name evidence="3" type="ORF">FNF28_07755</name>
    <name evidence="4" type="ORF">FNF29_07172</name>
    <name evidence="5" type="ORF">FNF31_06697</name>
</gene>
<proteinExistence type="predicted"/>
<reference evidence="7 8" key="1">
    <citation type="submission" date="2019-07" db="EMBL/GenBank/DDBJ databases">
        <title>Genomes of Cafeteria roenbergensis.</title>
        <authorList>
            <person name="Fischer M.G."/>
            <person name="Hackl T."/>
            <person name="Roman M."/>
        </authorList>
    </citation>
    <scope>NUCLEOTIDE SEQUENCE [LARGE SCALE GENOMIC DNA]</scope>
    <source>
        <strain evidence="4 8">BVI</strain>
        <strain evidence="5 10">Cflag</strain>
        <strain evidence="6 7">E4-10P</strain>
        <strain evidence="3 9">RCC970-E3</strain>
    </source>
</reference>
<dbReference type="InterPro" id="IPR013783">
    <property type="entry name" value="Ig-like_fold"/>
</dbReference>
<evidence type="ECO:0000259" key="2">
    <source>
        <dbReference type="PROSITE" id="PS50853"/>
    </source>
</evidence>
<dbReference type="Gene3D" id="2.60.40.10">
    <property type="entry name" value="Immunoglobulins"/>
    <property type="match status" value="1"/>
</dbReference>
<evidence type="ECO:0000313" key="8">
    <source>
        <dbReference type="Proteomes" id="UP000323011"/>
    </source>
</evidence>
<evidence type="ECO:0000313" key="5">
    <source>
        <dbReference type="EMBL" id="KAA0152123.1"/>
    </source>
</evidence>
<dbReference type="EMBL" id="VLTM01000109">
    <property type="protein sequence ID" value="KAA0152123.1"/>
    <property type="molecule type" value="Genomic_DNA"/>
</dbReference>
<dbReference type="Proteomes" id="UP000322899">
    <property type="component" value="Unassembled WGS sequence"/>
</dbReference>
<keyword evidence="8" id="KW-1185">Reference proteome</keyword>
<dbReference type="SUPFAM" id="SSF49265">
    <property type="entry name" value="Fibronectin type III"/>
    <property type="match status" value="1"/>
</dbReference>
<feature type="domain" description="Fibronectin type-III" evidence="2">
    <location>
        <begin position="13"/>
        <end position="103"/>
    </location>
</feature>
<dbReference type="Proteomes" id="UP000325113">
    <property type="component" value="Unassembled WGS sequence"/>
</dbReference>
<feature type="compositionally biased region" description="Low complexity" evidence="1">
    <location>
        <begin position="1"/>
        <end position="10"/>
    </location>
</feature>
<comment type="caution">
    <text evidence="5">The sequence shown here is derived from an EMBL/GenBank/DDBJ whole genome shotgun (WGS) entry which is preliminary data.</text>
</comment>
<evidence type="ECO:0000313" key="4">
    <source>
        <dbReference type="EMBL" id="KAA0147718.1"/>
    </source>
</evidence>
<dbReference type="PROSITE" id="PS50853">
    <property type="entry name" value="FN3"/>
    <property type="match status" value="1"/>
</dbReference>
<dbReference type="InterPro" id="IPR036116">
    <property type="entry name" value="FN3_sf"/>
</dbReference>
<evidence type="ECO:0000313" key="9">
    <source>
        <dbReference type="Proteomes" id="UP000324907"/>
    </source>
</evidence>
<dbReference type="Proteomes" id="UP000323011">
    <property type="component" value="Unassembled WGS sequence"/>
</dbReference>
<sequence>MAAASADGAAPPKPDPPLPQNPQEESIDLEWAAVAGATGYIVLVRLFPEPFESAKEHFVLGDACKTTVSPLRPTSTYGFRLVAVRGTARSEPSEECMMDTQAADCTPKERKCAVM</sequence>
<name>A0A5A8CGD7_CAFRO</name>
<evidence type="ECO:0000256" key="1">
    <source>
        <dbReference type="SAM" id="MobiDB-lite"/>
    </source>
</evidence>
<evidence type="ECO:0000313" key="3">
    <source>
        <dbReference type="EMBL" id="KAA0145976.1"/>
    </source>
</evidence>
<dbReference type="OrthoDB" id="152385at2759"/>
<dbReference type="EMBL" id="VLTL01000332">
    <property type="protein sequence ID" value="KAA0145976.1"/>
    <property type="molecule type" value="Genomic_DNA"/>
</dbReference>
<accession>A0A5A8CGD7</accession>
<dbReference type="InterPro" id="IPR003961">
    <property type="entry name" value="FN3_dom"/>
</dbReference>
<organism evidence="5 10">
    <name type="scientific">Cafeteria roenbergensis</name>
    <name type="common">Marine flagellate</name>
    <dbReference type="NCBI Taxonomy" id="33653"/>
    <lineage>
        <taxon>Eukaryota</taxon>
        <taxon>Sar</taxon>
        <taxon>Stramenopiles</taxon>
        <taxon>Bigyra</taxon>
        <taxon>Opalozoa</taxon>
        <taxon>Bicosoecida</taxon>
        <taxon>Cafeteriaceae</taxon>
        <taxon>Cafeteria</taxon>
    </lineage>
</organism>
<feature type="compositionally biased region" description="Pro residues" evidence="1">
    <location>
        <begin position="11"/>
        <end position="20"/>
    </location>
</feature>
<dbReference type="EMBL" id="VLTN01000062">
    <property type="protein sequence ID" value="KAA0147718.1"/>
    <property type="molecule type" value="Genomic_DNA"/>
</dbReference>
<dbReference type="EMBL" id="VLTO01000099">
    <property type="protein sequence ID" value="KAA0164822.1"/>
    <property type="molecule type" value="Genomic_DNA"/>
</dbReference>
<protein>
    <recommendedName>
        <fullName evidence="2">Fibronectin type-III domain-containing protein</fullName>
    </recommendedName>
</protein>
<dbReference type="AlphaFoldDB" id="A0A5A8CGD7"/>
<dbReference type="CDD" id="cd00063">
    <property type="entry name" value="FN3"/>
    <property type="match status" value="1"/>
</dbReference>
<evidence type="ECO:0000313" key="7">
    <source>
        <dbReference type="Proteomes" id="UP000322899"/>
    </source>
</evidence>
<evidence type="ECO:0000313" key="10">
    <source>
        <dbReference type="Proteomes" id="UP000325113"/>
    </source>
</evidence>
<dbReference type="Pfam" id="PF00041">
    <property type="entry name" value="fn3"/>
    <property type="match status" value="1"/>
</dbReference>
<evidence type="ECO:0000313" key="6">
    <source>
        <dbReference type="EMBL" id="KAA0164822.1"/>
    </source>
</evidence>